<dbReference type="Pfam" id="PF14111">
    <property type="entry name" value="DUF4283"/>
    <property type="match status" value="1"/>
</dbReference>
<dbReference type="InterPro" id="IPR025558">
    <property type="entry name" value="DUF4283"/>
</dbReference>
<dbReference type="InParanoid" id="A0A7N2KZC6"/>
<keyword evidence="1" id="KW-0863">Zinc-finger</keyword>
<dbReference type="AlphaFoldDB" id="A0A7N2KZC6"/>
<dbReference type="Gramene" id="QL02p080468:mrna">
    <property type="protein sequence ID" value="QL02p080468:mrna"/>
    <property type="gene ID" value="QL02p080468"/>
</dbReference>
<name>A0A7N2KZC6_QUELO</name>
<evidence type="ECO:0000259" key="3">
    <source>
        <dbReference type="PROSITE" id="PS50158"/>
    </source>
</evidence>
<keyword evidence="1" id="KW-0479">Metal-binding</keyword>
<feature type="compositionally biased region" description="Pro residues" evidence="2">
    <location>
        <begin position="450"/>
        <end position="460"/>
    </location>
</feature>
<feature type="compositionally biased region" description="Basic and acidic residues" evidence="2">
    <location>
        <begin position="462"/>
        <end position="489"/>
    </location>
</feature>
<keyword evidence="5" id="KW-1185">Reference proteome</keyword>
<evidence type="ECO:0000313" key="5">
    <source>
        <dbReference type="Proteomes" id="UP000594261"/>
    </source>
</evidence>
<feature type="compositionally biased region" description="Basic and acidic residues" evidence="2">
    <location>
        <begin position="654"/>
        <end position="677"/>
    </location>
</feature>
<feature type="region of interest" description="Disordered" evidence="2">
    <location>
        <begin position="619"/>
        <end position="677"/>
    </location>
</feature>
<keyword evidence="1" id="KW-0862">Zinc</keyword>
<feature type="compositionally biased region" description="Low complexity" evidence="2">
    <location>
        <begin position="620"/>
        <end position="629"/>
    </location>
</feature>
<feature type="region of interest" description="Disordered" evidence="2">
    <location>
        <begin position="433"/>
        <end position="489"/>
    </location>
</feature>
<reference evidence="5" key="1">
    <citation type="journal article" date="2016" name="G3 (Bethesda)">
        <title>First Draft Assembly and Annotation of the Genome of a California Endemic Oak Quercus lobata Nee (Fagaceae).</title>
        <authorList>
            <person name="Sork V.L."/>
            <person name="Fitz-Gibbon S.T."/>
            <person name="Puiu D."/>
            <person name="Crepeau M."/>
            <person name="Gugger P.F."/>
            <person name="Sherman R."/>
            <person name="Stevens K."/>
            <person name="Langley C.H."/>
            <person name="Pellegrini M."/>
            <person name="Salzberg S.L."/>
        </authorList>
    </citation>
    <scope>NUCLEOTIDE SEQUENCE [LARGE SCALE GENOMIC DNA]</scope>
    <source>
        <strain evidence="5">cv. SW786</strain>
    </source>
</reference>
<dbReference type="PROSITE" id="PS50158">
    <property type="entry name" value="ZF_CCHC"/>
    <property type="match status" value="1"/>
</dbReference>
<dbReference type="Proteomes" id="UP000594261">
    <property type="component" value="Chromosome 2"/>
</dbReference>
<dbReference type="OMA" id="MADIRSM"/>
<feature type="domain" description="CCHC-type" evidence="3">
    <location>
        <begin position="266"/>
        <end position="279"/>
    </location>
</feature>
<dbReference type="GO" id="GO:0003676">
    <property type="term" value="F:nucleic acid binding"/>
    <property type="evidence" value="ECO:0007669"/>
    <property type="project" value="InterPro"/>
</dbReference>
<dbReference type="GO" id="GO:0008270">
    <property type="term" value="F:zinc ion binding"/>
    <property type="evidence" value="ECO:0007669"/>
    <property type="project" value="UniProtKB-KW"/>
</dbReference>
<evidence type="ECO:0000313" key="4">
    <source>
        <dbReference type="EnsemblPlants" id="QL02p080468:mrna"/>
    </source>
</evidence>
<evidence type="ECO:0000256" key="1">
    <source>
        <dbReference type="PROSITE-ProRule" id="PRU00047"/>
    </source>
</evidence>
<reference evidence="4" key="2">
    <citation type="submission" date="2021-01" db="UniProtKB">
        <authorList>
            <consortium name="EnsemblPlants"/>
        </authorList>
    </citation>
    <scope>IDENTIFICATION</scope>
</reference>
<dbReference type="PANTHER" id="PTHR31286">
    <property type="entry name" value="GLYCINE-RICH CELL WALL STRUCTURAL PROTEIN 1.8-LIKE"/>
    <property type="match status" value="1"/>
</dbReference>
<feature type="compositionally biased region" description="Basic and acidic residues" evidence="2">
    <location>
        <begin position="630"/>
        <end position="642"/>
    </location>
</feature>
<dbReference type="PANTHER" id="PTHR31286:SF99">
    <property type="entry name" value="DUF4283 DOMAIN-CONTAINING PROTEIN"/>
    <property type="match status" value="1"/>
</dbReference>
<proteinExistence type="predicted"/>
<protein>
    <recommendedName>
        <fullName evidence="3">CCHC-type domain-containing protein</fullName>
    </recommendedName>
</protein>
<sequence>MEVEYCSDPPRSSEEEDELGRSVKKFKENLGARQFSQPRVQISYRDSLVGEIPGAYEQAFKFERNSEEEYELDEDVEPLTEGMAEVRLSKETKSRIREPWLKALIVKVFGRTVGFNYLTFKINALWRPSACMDCVNLGKDFFLIKFSSMEDYDKVLRGGPWFVGEHFLTIRPWEPYFKASEAKFSSVAVWVRLPELPIEFYDREVLKEIGEAIGPVLRIDAYTATESRGSHARLCVQINLEKPLIKWIRVGCIKQQVLYEGILMLCFCCGRLGHKQEQCCYKVKQTSTPREEGESLHHEERAQEEQTDGGFGPWMLVIRRRDKHAAVPNFNLVNQSSLDKILKAEVFVHSDGQLRAAHLILGYAPLSSNQPFFQCKAEDEATPSQPTTKGEEEEEKVVEIFYSEDDFEIQGDSSIPKAMGIQHKPRTGLLEVMESQSGSKVLKKTTKAKLPPPPPPPPTRPFRSDPANHKRKMDQKSHEVVEGGKDPFPKEVELQKGAKQARVAQTLADKRGDSQVGAPTYTPILVLDGAPLPVDASIKNFQQGRAKYMADAVKQALLLPEDMADIRSMRKHEVFLNLKRDLTLVLLPLSVERGPQPSWVKASSTLKRAESVYYPPAIRASGSSSSKADTTSKEADASKENLAKTLPSVQSPSKEAELPEVAEKPAEMTKEVAHDAI</sequence>
<accession>A0A7N2KZC6</accession>
<dbReference type="InterPro" id="IPR001878">
    <property type="entry name" value="Znf_CCHC"/>
</dbReference>
<organism evidence="4 5">
    <name type="scientific">Quercus lobata</name>
    <name type="common">Valley oak</name>
    <dbReference type="NCBI Taxonomy" id="97700"/>
    <lineage>
        <taxon>Eukaryota</taxon>
        <taxon>Viridiplantae</taxon>
        <taxon>Streptophyta</taxon>
        <taxon>Embryophyta</taxon>
        <taxon>Tracheophyta</taxon>
        <taxon>Spermatophyta</taxon>
        <taxon>Magnoliopsida</taxon>
        <taxon>eudicotyledons</taxon>
        <taxon>Gunneridae</taxon>
        <taxon>Pentapetalae</taxon>
        <taxon>rosids</taxon>
        <taxon>fabids</taxon>
        <taxon>Fagales</taxon>
        <taxon>Fagaceae</taxon>
        <taxon>Quercus</taxon>
    </lineage>
</organism>
<evidence type="ECO:0000256" key="2">
    <source>
        <dbReference type="SAM" id="MobiDB-lite"/>
    </source>
</evidence>
<feature type="region of interest" description="Disordered" evidence="2">
    <location>
        <begin position="1"/>
        <end position="20"/>
    </location>
</feature>
<dbReference type="EnsemblPlants" id="QL02p080468:mrna">
    <property type="protein sequence ID" value="QL02p080468:mrna"/>
    <property type="gene ID" value="QL02p080468"/>
</dbReference>
<dbReference type="InterPro" id="IPR040256">
    <property type="entry name" value="At4g02000-like"/>
</dbReference>